<dbReference type="EMBL" id="QQZY01000010">
    <property type="protein sequence ID" value="RDI73339.1"/>
    <property type="molecule type" value="Genomic_DNA"/>
</dbReference>
<proteinExistence type="predicted"/>
<evidence type="ECO:0000313" key="1">
    <source>
        <dbReference type="EMBL" id="RDI73339.1"/>
    </source>
</evidence>
<comment type="caution">
    <text evidence="1">The sequence shown here is derived from an EMBL/GenBank/DDBJ whole genome shotgun (WGS) entry which is preliminary data.</text>
</comment>
<dbReference type="RefSeq" id="WP_114797331.1">
    <property type="nucleotide sequence ID" value="NZ_QQZY01000010.1"/>
</dbReference>
<protein>
    <submittedName>
        <fullName evidence="1">Uncharacterized protein</fullName>
    </submittedName>
</protein>
<reference evidence="1 2" key="1">
    <citation type="submission" date="2018-07" db="EMBL/GenBank/DDBJ databases">
        <title>High-quality-draft genome sequence of Gaiella occulta.</title>
        <authorList>
            <person name="Severino R."/>
            <person name="Froufe H.J.C."/>
            <person name="Rainey F.A."/>
            <person name="Barroso C."/>
            <person name="Albuquerque L."/>
            <person name="Lobo-Da-Cunha A."/>
            <person name="Da Costa M.S."/>
            <person name="Egas C."/>
        </authorList>
    </citation>
    <scope>NUCLEOTIDE SEQUENCE [LARGE SCALE GENOMIC DNA]</scope>
    <source>
        <strain evidence="1 2">F2-233</strain>
    </source>
</reference>
<name>A0A7M2YUP4_9ACTN</name>
<accession>A0A7M2YUP4</accession>
<reference evidence="2" key="2">
    <citation type="journal article" date="2019" name="MicrobiologyOpen">
        <title>High-quality draft genome sequence of Gaiella occulta isolated from a 150 meter deep mineral water borehole and comparison with the genome sequences of other deep-branching lineages of the phylum Actinobacteria.</title>
        <authorList>
            <person name="Severino R."/>
            <person name="Froufe H.J.C."/>
            <person name="Barroso C."/>
            <person name="Albuquerque L."/>
            <person name="Lobo-da-Cunha A."/>
            <person name="da Costa M.S."/>
            <person name="Egas C."/>
        </authorList>
    </citation>
    <scope>NUCLEOTIDE SEQUENCE [LARGE SCALE GENOMIC DNA]</scope>
    <source>
        <strain evidence="2">F2-233</strain>
    </source>
</reference>
<dbReference type="AlphaFoldDB" id="A0A7M2YUP4"/>
<evidence type="ECO:0000313" key="2">
    <source>
        <dbReference type="Proteomes" id="UP000254134"/>
    </source>
</evidence>
<sequence>MTIEIIDRYVPLYGYTHDDAKCELERLRRQYWGDARVLVVGMVETRSPGHRTPRTTAKWCALIREAKGGEAA</sequence>
<dbReference type="Proteomes" id="UP000254134">
    <property type="component" value="Unassembled WGS sequence"/>
</dbReference>
<keyword evidence="2" id="KW-1185">Reference proteome</keyword>
<organism evidence="1 2">
    <name type="scientific">Gaiella occulta</name>
    <dbReference type="NCBI Taxonomy" id="1002870"/>
    <lineage>
        <taxon>Bacteria</taxon>
        <taxon>Bacillati</taxon>
        <taxon>Actinomycetota</taxon>
        <taxon>Thermoleophilia</taxon>
        <taxon>Gaiellales</taxon>
        <taxon>Gaiellaceae</taxon>
        <taxon>Gaiella</taxon>
    </lineage>
</organism>
<gene>
    <name evidence="1" type="ORF">Gocc_2939</name>
</gene>